<feature type="chain" id="PRO_5014746743" description="Metalloendopeptidase" evidence="1">
    <location>
        <begin position="25"/>
        <end position="76"/>
    </location>
</feature>
<organism evidence="2">
    <name type="scientific">Parasteatoda tepidariorum</name>
    <name type="common">Common house spider</name>
    <name type="synonym">Achaearanea tepidariorum</name>
    <dbReference type="NCBI Taxonomy" id="114398"/>
    <lineage>
        <taxon>Eukaryota</taxon>
        <taxon>Metazoa</taxon>
        <taxon>Ecdysozoa</taxon>
        <taxon>Arthropoda</taxon>
        <taxon>Chelicerata</taxon>
        <taxon>Arachnida</taxon>
        <taxon>Araneae</taxon>
        <taxon>Araneomorphae</taxon>
        <taxon>Entelegynae</taxon>
        <taxon>Araneoidea</taxon>
        <taxon>Theridiidae</taxon>
        <taxon>Parasteatoda</taxon>
    </lineage>
</organism>
<protein>
    <recommendedName>
        <fullName evidence="3">Metalloendopeptidase</fullName>
    </recommendedName>
</protein>
<dbReference type="GeneID" id="139427073"/>
<feature type="signal peptide" evidence="1">
    <location>
        <begin position="1"/>
        <end position="24"/>
    </location>
</feature>
<evidence type="ECO:0008006" key="3">
    <source>
        <dbReference type="Google" id="ProtNLM"/>
    </source>
</evidence>
<dbReference type="RefSeq" id="XP_071043769.1">
    <property type="nucleotide sequence ID" value="XM_071187668.1"/>
</dbReference>
<keyword evidence="1" id="KW-0732">Signal</keyword>
<sequence length="76" mass="8630">MSQYTSTVLVIMIFIMYACNPIEAGGRKPPFNGSIFGKRFVRDMDVDSRGSDFRHPACDYVYDACNQWYTSGQDST</sequence>
<evidence type="ECO:0000313" key="2">
    <source>
        <dbReference type="EMBL" id="LAA10064.1"/>
    </source>
</evidence>
<accession>A0A2L2YPQ1</accession>
<dbReference type="AlphaFoldDB" id="A0A2L2YPQ1"/>
<dbReference type="RefSeq" id="XP_071043770.1">
    <property type="nucleotide sequence ID" value="XM_071187669.1"/>
</dbReference>
<reference evidence="2" key="1">
    <citation type="journal article" date="2016" name="Mol. Ecol. Resour.">
        <title>Evaluation of the impact of RNA preservation methods of spiders for de novo transcriptome assembly.</title>
        <authorList>
            <person name="Kono N."/>
            <person name="Nakamura H."/>
            <person name="Ito Y."/>
            <person name="Tomita M."/>
            <person name="Arakawa K."/>
        </authorList>
    </citation>
    <scope>NUCLEOTIDE SEQUENCE</scope>
    <source>
        <tissue evidence="2">Whole body</tissue>
    </source>
</reference>
<dbReference type="KEGG" id="ptep:139427073"/>
<evidence type="ECO:0000256" key="1">
    <source>
        <dbReference type="SAM" id="SignalP"/>
    </source>
</evidence>
<proteinExistence type="evidence at transcript level"/>
<name>A0A2L2YPQ1_PARTP</name>
<dbReference type="EMBL" id="IAAA01048885">
    <property type="protein sequence ID" value="LAA10064.1"/>
    <property type="molecule type" value="mRNA"/>
</dbReference>